<dbReference type="Proteomes" id="UP000265520">
    <property type="component" value="Unassembled WGS sequence"/>
</dbReference>
<name>A0A392P1H8_9FABA</name>
<feature type="non-terminal residue" evidence="2">
    <location>
        <position position="39"/>
    </location>
</feature>
<dbReference type="EMBL" id="LXQA010059134">
    <property type="protein sequence ID" value="MCI05592.1"/>
    <property type="molecule type" value="Genomic_DNA"/>
</dbReference>
<feature type="compositionally biased region" description="Polar residues" evidence="1">
    <location>
        <begin position="19"/>
        <end position="39"/>
    </location>
</feature>
<evidence type="ECO:0000256" key="1">
    <source>
        <dbReference type="SAM" id="MobiDB-lite"/>
    </source>
</evidence>
<accession>A0A392P1H8</accession>
<evidence type="ECO:0000313" key="2">
    <source>
        <dbReference type="EMBL" id="MCI05592.1"/>
    </source>
</evidence>
<organism evidence="2 3">
    <name type="scientific">Trifolium medium</name>
    <dbReference type="NCBI Taxonomy" id="97028"/>
    <lineage>
        <taxon>Eukaryota</taxon>
        <taxon>Viridiplantae</taxon>
        <taxon>Streptophyta</taxon>
        <taxon>Embryophyta</taxon>
        <taxon>Tracheophyta</taxon>
        <taxon>Spermatophyta</taxon>
        <taxon>Magnoliopsida</taxon>
        <taxon>eudicotyledons</taxon>
        <taxon>Gunneridae</taxon>
        <taxon>Pentapetalae</taxon>
        <taxon>rosids</taxon>
        <taxon>fabids</taxon>
        <taxon>Fabales</taxon>
        <taxon>Fabaceae</taxon>
        <taxon>Papilionoideae</taxon>
        <taxon>50 kb inversion clade</taxon>
        <taxon>NPAAA clade</taxon>
        <taxon>Hologalegina</taxon>
        <taxon>IRL clade</taxon>
        <taxon>Trifolieae</taxon>
        <taxon>Trifolium</taxon>
    </lineage>
</organism>
<sequence length="39" mass="4260">MMMMMMNVSVASYHPDLQAGSSSHSEEPPSQTVNVDEFG</sequence>
<dbReference type="AlphaFoldDB" id="A0A392P1H8"/>
<reference evidence="2 3" key="1">
    <citation type="journal article" date="2018" name="Front. Plant Sci.">
        <title>Red Clover (Trifolium pratense) and Zigzag Clover (T. medium) - A Picture of Genomic Similarities and Differences.</title>
        <authorList>
            <person name="Dluhosova J."/>
            <person name="Istvanek J."/>
            <person name="Nedelnik J."/>
            <person name="Repkova J."/>
        </authorList>
    </citation>
    <scope>NUCLEOTIDE SEQUENCE [LARGE SCALE GENOMIC DNA]</scope>
    <source>
        <strain evidence="3">cv. 10/8</strain>
        <tissue evidence="2">Leaf</tissue>
    </source>
</reference>
<feature type="region of interest" description="Disordered" evidence="1">
    <location>
        <begin position="15"/>
        <end position="39"/>
    </location>
</feature>
<evidence type="ECO:0000313" key="3">
    <source>
        <dbReference type="Proteomes" id="UP000265520"/>
    </source>
</evidence>
<proteinExistence type="predicted"/>
<keyword evidence="3" id="KW-1185">Reference proteome</keyword>
<protein>
    <submittedName>
        <fullName evidence="2">Uncharacterized protein</fullName>
    </submittedName>
</protein>
<comment type="caution">
    <text evidence="2">The sequence shown here is derived from an EMBL/GenBank/DDBJ whole genome shotgun (WGS) entry which is preliminary data.</text>
</comment>